<dbReference type="Gene3D" id="3.40.50.1820">
    <property type="entry name" value="alpha/beta hydrolase"/>
    <property type="match status" value="1"/>
</dbReference>
<dbReference type="PRINTS" id="PR00724">
    <property type="entry name" value="CRBOXYPTASEC"/>
</dbReference>
<dbReference type="PANTHER" id="PTHR11802">
    <property type="entry name" value="SERINE PROTEASE FAMILY S10 SERINE CARBOXYPEPTIDASE"/>
    <property type="match status" value="1"/>
</dbReference>
<dbReference type="GO" id="GO:0004185">
    <property type="term" value="F:serine-type carboxypeptidase activity"/>
    <property type="evidence" value="ECO:0000318"/>
    <property type="project" value="GO_Central"/>
</dbReference>
<dbReference type="MEROPS" id="S10.003"/>
<dbReference type="EMBL" id="CT867985">
    <property type="protein sequence ID" value="CAK55570.1"/>
    <property type="molecule type" value="Genomic_DNA"/>
</dbReference>
<evidence type="ECO:0000313" key="8">
    <source>
        <dbReference type="Proteomes" id="UP000000600"/>
    </source>
</evidence>
<gene>
    <name evidence="7" type="ORF">GSPATT00000005001</name>
    <name evidence="6" type="ORF">PTMB.459</name>
</gene>
<name>Q6BFB1_PARTE</name>
<dbReference type="PANTHER" id="PTHR11802:SF113">
    <property type="entry name" value="SERINE CARBOXYPEPTIDASE CTSA-4.1"/>
    <property type="match status" value="1"/>
</dbReference>
<dbReference type="RefSeq" id="XP_001422968.1">
    <property type="nucleotide sequence ID" value="XM_001422931.1"/>
</dbReference>
<dbReference type="InParanoid" id="Q6BFB1"/>
<dbReference type="Proteomes" id="UP000000600">
    <property type="component" value="Unassembled WGS sequence"/>
</dbReference>
<evidence type="ECO:0000256" key="3">
    <source>
        <dbReference type="ARBA" id="ARBA00022670"/>
    </source>
</evidence>
<dbReference type="ESTHER" id="parte-q6bfb1">
    <property type="family name" value="Carboxypeptidase_S10"/>
</dbReference>
<dbReference type="GeneID" id="5008781"/>
<dbReference type="GO" id="GO:0006508">
    <property type="term" value="P:proteolysis"/>
    <property type="evidence" value="ECO:0007669"/>
    <property type="project" value="UniProtKB-KW"/>
</dbReference>
<dbReference type="OMA" id="IYNAGHA"/>
<comment type="similarity">
    <text evidence="1">Belongs to the peptidase S10 family.</text>
</comment>
<dbReference type="EMBL" id="CR548612">
    <property type="protein sequence ID" value="CAH03660.1"/>
    <property type="molecule type" value="Genomic_DNA"/>
</dbReference>
<dbReference type="HOGENOM" id="CLU_008523_10_3_1"/>
<reference evidence="6 8" key="1">
    <citation type="journal article" date="2004" name="Curr. Biol.">
        <title>High coding density on the largest Paramecium tetraurelia somatic chromosome.</title>
        <authorList>
            <person name="Zagulski M."/>
            <person name="Nowak J.K."/>
            <person name="Le Mouel A."/>
            <person name="Nowacki M."/>
            <person name="Migdalski A."/>
            <person name="Gromadka R."/>
            <person name="Noel B."/>
            <person name="Blanc I."/>
            <person name="Dessen P."/>
            <person name="Wincker P."/>
            <person name="Keller A.M."/>
            <person name="Cohen J."/>
            <person name="Meyer E."/>
            <person name="Sperling L."/>
        </authorList>
    </citation>
    <scope>NUCLEOTIDE SEQUENCE [LARGE SCALE GENOMIC DNA]</scope>
    <source>
        <strain evidence="6 8">Stock d4-2</strain>
    </source>
</reference>
<evidence type="ECO:0000313" key="7">
    <source>
        <dbReference type="EMBL" id="CAK55570.1"/>
    </source>
</evidence>
<organism evidence="6 8">
    <name type="scientific">Paramecium tetraurelia</name>
    <dbReference type="NCBI Taxonomy" id="5888"/>
    <lineage>
        <taxon>Eukaryota</taxon>
        <taxon>Sar</taxon>
        <taxon>Alveolata</taxon>
        <taxon>Ciliophora</taxon>
        <taxon>Intramacronucleata</taxon>
        <taxon>Oligohymenophorea</taxon>
        <taxon>Peniculida</taxon>
        <taxon>Parameciidae</taxon>
        <taxon>Paramecium</taxon>
    </lineage>
</organism>
<accession>Q6BFB1</accession>
<keyword evidence="3" id="KW-0645">Protease</keyword>
<protein>
    <submittedName>
        <fullName evidence="7">Chromosome undetermined scaffold_1, whole genome shotgun sequence</fullName>
    </submittedName>
    <submittedName>
        <fullName evidence="6">Serine carboxypeptidase, putative</fullName>
    </submittedName>
</protein>
<dbReference type="RefSeq" id="XP_001347286.1">
    <property type="nucleotide sequence ID" value="XM_001347250.1"/>
</dbReference>
<evidence type="ECO:0000313" key="6">
    <source>
        <dbReference type="EMBL" id="CAH03660.1"/>
    </source>
</evidence>
<dbReference type="InterPro" id="IPR029058">
    <property type="entry name" value="AB_hydrolase_fold"/>
</dbReference>
<proteinExistence type="inferred from homology"/>
<keyword evidence="2 6" id="KW-0121">Carboxypeptidase</keyword>
<evidence type="ECO:0000256" key="5">
    <source>
        <dbReference type="ARBA" id="ARBA00023180"/>
    </source>
</evidence>
<evidence type="ECO:0000256" key="1">
    <source>
        <dbReference type="ARBA" id="ARBA00009431"/>
    </source>
</evidence>
<dbReference type="SUPFAM" id="SSF53474">
    <property type="entry name" value="alpha/beta-Hydrolases"/>
    <property type="match status" value="1"/>
</dbReference>
<dbReference type="OrthoDB" id="443318at2759"/>
<reference evidence="7" key="3">
    <citation type="submission" date="2006-03" db="EMBL/GenBank/DDBJ databases">
        <authorList>
            <consortium name="Genoscope"/>
        </authorList>
    </citation>
    <scope>NUCLEOTIDE SEQUENCE</scope>
    <source>
        <strain evidence="7">Stock d4-2</strain>
    </source>
</reference>
<reference evidence="7 8" key="2">
    <citation type="journal article" date="2006" name="Nature">
        <title>Global trends of whole-genome duplications revealed by the ciliate Paramecium tetraurelia.</title>
        <authorList>
            <consortium name="Genoscope"/>
            <person name="Aury J.-M."/>
            <person name="Jaillon O."/>
            <person name="Duret L."/>
            <person name="Noel B."/>
            <person name="Jubin C."/>
            <person name="Porcel B.M."/>
            <person name="Segurens B."/>
            <person name="Daubin V."/>
            <person name="Anthouard V."/>
            <person name="Aiach N."/>
            <person name="Arnaiz O."/>
            <person name="Billaut A."/>
            <person name="Beisson J."/>
            <person name="Blanc I."/>
            <person name="Bouhouche K."/>
            <person name="Camara F."/>
            <person name="Duharcourt S."/>
            <person name="Guigo R."/>
            <person name="Gogendeau D."/>
            <person name="Katinka M."/>
            <person name="Keller A.-M."/>
            <person name="Kissmehl R."/>
            <person name="Klotz C."/>
            <person name="Koll F."/>
            <person name="Le Moue A."/>
            <person name="Lepere C."/>
            <person name="Malinsky S."/>
            <person name="Nowacki M."/>
            <person name="Nowak J.K."/>
            <person name="Plattner H."/>
            <person name="Poulain J."/>
            <person name="Ruiz F."/>
            <person name="Serrano V."/>
            <person name="Zagulski M."/>
            <person name="Dessen P."/>
            <person name="Betermier M."/>
            <person name="Weissenbach J."/>
            <person name="Scarpelli C."/>
            <person name="Schachter V."/>
            <person name="Sperling L."/>
            <person name="Meyer E."/>
            <person name="Cohen J."/>
            <person name="Wincker P."/>
        </authorList>
    </citation>
    <scope>NUCLEOTIDE SEQUENCE [LARGE SCALE GENOMIC DNA]</scope>
    <source>
        <strain evidence="7 8">Stock d4-2</strain>
    </source>
</reference>
<dbReference type="KEGG" id="ptm:GSPATT00000005001"/>
<keyword evidence="8" id="KW-1185">Reference proteome</keyword>
<keyword evidence="4" id="KW-0378">Hydrolase</keyword>
<dbReference type="Pfam" id="PF00450">
    <property type="entry name" value="Peptidase_S10"/>
    <property type="match status" value="1"/>
</dbReference>
<dbReference type="GeneID" id="79573775"/>
<dbReference type="eggNOG" id="KOG1282">
    <property type="taxonomic scope" value="Eukaryota"/>
</dbReference>
<dbReference type="AlphaFoldDB" id="Q6BFB1"/>
<keyword evidence="5" id="KW-0325">Glycoprotein</keyword>
<dbReference type="KEGG" id="ptm:PTMB.459"/>
<dbReference type="InterPro" id="IPR001563">
    <property type="entry name" value="Peptidase_S10"/>
</dbReference>
<reference evidence="6" key="4">
    <citation type="submission" date="2006-11" db="EMBL/GenBank/DDBJ databases">
        <title>Paramecium megabase sequencing project.</title>
        <authorList>
            <person name="Nowak J.K."/>
            <person name="Migdalski A."/>
            <person name="Gromadka R."/>
            <person name="Zagulski M."/>
        </authorList>
    </citation>
    <scope>NUCLEOTIDE SEQUENCE</scope>
    <source>
        <strain evidence="6">Stock d4-2</strain>
    </source>
</reference>
<sequence>MIFCILIYFAHAAINRKSLKELYNKYLAIDFDVESGSATGLLKEKNNMFYQLVYQKGFNEQTITKDNIFLIWLQGGPGCSSQSAFYELIGPFHIEKSDADFTIQKKDNSWNDFASILFIDQPFGTGFSQGDIQINSTLQASGYFVEFMVEFFKVHPEFQQAQTYLTGFSYTGHFAPLFSNSLLNSDIKFNYQGIIIGNGLQSMLYQTSSISSYLYVNGYISDEFKKITKKEEYLLQSMILKQQDKLAGSAFTSYFNKLENFAKTDVSNILLKQGEIRSNEWINFMSKYKDQFGITNTITQVCNQQVKQQMEPDFSFDLTKIIEDLLNKGTVLFYNGQMDASINPAGTQNWLSTFKSDQIYQWKSAQKSIFKSNGRTVGNFKKTEKFTMVTIYNAGHAAVFDQPQVLYEMINHHLNKDEYWN</sequence>
<evidence type="ECO:0000256" key="2">
    <source>
        <dbReference type="ARBA" id="ARBA00022645"/>
    </source>
</evidence>
<evidence type="ECO:0000256" key="4">
    <source>
        <dbReference type="ARBA" id="ARBA00022801"/>
    </source>
</evidence>